<evidence type="ECO:0000256" key="3">
    <source>
        <dbReference type="ARBA" id="ARBA00023315"/>
    </source>
</evidence>
<dbReference type="Pfam" id="PF03588">
    <property type="entry name" value="Leu_Phe_trans"/>
    <property type="match status" value="1"/>
</dbReference>
<dbReference type="GO" id="GO:0005737">
    <property type="term" value="C:cytoplasm"/>
    <property type="evidence" value="ECO:0007669"/>
    <property type="project" value="TreeGrafter"/>
</dbReference>
<evidence type="ECO:0000256" key="2">
    <source>
        <dbReference type="ARBA" id="ARBA00022679"/>
    </source>
</evidence>
<dbReference type="AlphaFoldDB" id="A0A366MV77"/>
<dbReference type="InterPro" id="IPR016181">
    <property type="entry name" value="Acyl_CoA_acyltransferase"/>
</dbReference>
<dbReference type="Gene3D" id="3.40.630.70">
    <property type="entry name" value="Leucyl/phenylalanyl-tRNA-protein transferase, C-terminal domain"/>
    <property type="match status" value="1"/>
</dbReference>
<dbReference type="GO" id="GO:0008914">
    <property type="term" value="F:leucyl-tRNA--protein transferase activity"/>
    <property type="evidence" value="ECO:0007669"/>
    <property type="project" value="InterPro"/>
</dbReference>
<accession>A0A366MV77</accession>
<dbReference type="SUPFAM" id="SSF55729">
    <property type="entry name" value="Acyl-CoA N-acyltransferases (Nat)"/>
    <property type="match status" value="1"/>
</dbReference>
<dbReference type="InterPro" id="IPR042203">
    <property type="entry name" value="Leu/Phe-tRNA_Trfase_C"/>
</dbReference>
<dbReference type="GO" id="GO:0030163">
    <property type="term" value="P:protein catabolic process"/>
    <property type="evidence" value="ECO:0007669"/>
    <property type="project" value="InterPro"/>
</dbReference>
<name>A0A366MV77_9BACT</name>
<keyword evidence="3" id="KW-0012">Acyltransferase</keyword>
<evidence type="ECO:0000256" key="1">
    <source>
        <dbReference type="ARBA" id="ARBA00022490"/>
    </source>
</evidence>
<evidence type="ECO:0008006" key="6">
    <source>
        <dbReference type="Google" id="ProtNLM"/>
    </source>
</evidence>
<sequence>MSQEFLYLINKDDLTSQNLFEIIYPNTTTNYYISDDFSKDFYTKLCTFGFISTSINIQDKIYLLPEIQFEYAVLDFCDIHISKKVKKLLNKNEFKFYINNDFLAVLKKIKEYHNDSWLEENYEKLLLNLKDEKSEDFELFCAELYNINNNLIAGEIGYKIKKTYTSLTGFSSKDKAYKDWGKLQMVLLNTHLQNENFEFWNLGHPYMQYKFDLGAKLYSREEFLNKWLKAIL</sequence>
<gene>
    <name evidence="4" type="ORF">CRU91_00560</name>
</gene>
<evidence type="ECO:0000313" key="5">
    <source>
        <dbReference type="Proteomes" id="UP000252669"/>
    </source>
</evidence>
<dbReference type="RefSeq" id="WP_113892339.1">
    <property type="nucleotide sequence ID" value="NZ_JANJGA010000002.1"/>
</dbReference>
<reference evidence="4 5" key="1">
    <citation type="submission" date="2017-10" db="EMBL/GenBank/DDBJ databases">
        <title>Genomics of the genus Arcobacter.</title>
        <authorList>
            <person name="Perez-Cataluna A."/>
            <person name="Figueras M.J."/>
        </authorList>
    </citation>
    <scope>NUCLEOTIDE SEQUENCE [LARGE SCALE GENOMIC DNA]</scope>
    <source>
        <strain evidence="4 5">CECT 9230</strain>
    </source>
</reference>
<organism evidence="4 5">
    <name type="scientific">Aliarcobacter vitoriensis</name>
    <dbReference type="NCBI Taxonomy" id="2011099"/>
    <lineage>
        <taxon>Bacteria</taxon>
        <taxon>Pseudomonadati</taxon>
        <taxon>Campylobacterota</taxon>
        <taxon>Epsilonproteobacteria</taxon>
        <taxon>Campylobacterales</taxon>
        <taxon>Arcobacteraceae</taxon>
        <taxon>Aliarcobacter</taxon>
    </lineage>
</organism>
<dbReference type="Proteomes" id="UP000252669">
    <property type="component" value="Unassembled WGS sequence"/>
</dbReference>
<evidence type="ECO:0000313" key="4">
    <source>
        <dbReference type="EMBL" id="RBQ30166.1"/>
    </source>
</evidence>
<dbReference type="PANTHER" id="PTHR30098:SF2">
    <property type="entry name" value="LEUCYL_PHENYLALANYL-TRNA--PROTEIN TRANSFERASE"/>
    <property type="match status" value="1"/>
</dbReference>
<dbReference type="PANTHER" id="PTHR30098">
    <property type="entry name" value="LEUCYL/PHENYLALANYL-TRNA--PROTEIN TRANSFERASE"/>
    <property type="match status" value="1"/>
</dbReference>
<keyword evidence="2" id="KW-0808">Transferase</keyword>
<protein>
    <recommendedName>
        <fullName evidence="6">Leucyl, phenylalanyl-tRNA-protein transferase</fullName>
    </recommendedName>
</protein>
<comment type="caution">
    <text evidence="4">The sequence shown here is derived from an EMBL/GenBank/DDBJ whole genome shotgun (WGS) entry which is preliminary data.</text>
</comment>
<keyword evidence="1" id="KW-0963">Cytoplasm</keyword>
<dbReference type="OrthoDB" id="570538at2"/>
<keyword evidence="5" id="KW-1185">Reference proteome</keyword>
<dbReference type="InterPro" id="IPR004616">
    <property type="entry name" value="Leu/Phe-tRNA_Trfase"/>
</dbReference>
<proteinExistence type="predicted"/>
<dbReference type="EMBL" id="PDKB01000001">
    <property type="protein sequence ID" value="RBQ30166.1"/>
    <property type="molecule type" value="Genomic_DNA"/>
</dbReference>